<name>A0A5B8JWI4_9MOLU</name>
<dbReference type="KEGG" id="mans:FRW55_00050"/>
<evidence type="ECO:0000256" key="2">
    <source>
        <dbReference type="ARBA" id="ARBA00022763"/>
    </source>
</evidence>
<dbReference type="EMBL" id="CP042295">
    <property type="protein sequence ID" value="QDY86570.1"/>
    <property type="molecule type" value="Genomic_DNA"/>
</dbReference>
<evidence type="ECO:0000256" key="3">
    <source>
        <dbReference type="ARBA" id="ARBA00023125"/>
    </source>
</evidence>
<keyword evidence="5 6" id="KW-0234">DNA repair</keyword>
<evidence type="ECO:0000256" key="1">
    <source>
        <dbReference type="ARBA" id="ARBA00022490"/>
    </source>
</evidence>
<feature type="region of interest" description="Domain III" evidence="6">
    <location>
        <begin position="144"/>
        <end position="201"/>
    </location>
</feature>
<dbReference type="GO" id="GO:0005524">
    <property type="term" value="F:ATP binding"/>
    <property type="evidence" value="ECO:0007669"/>
    <property type="project" value="InterPro"/>
</dbReference>
<sequence>MILYKIGEIMHINAQNIIFESKGDGYSLIVPNSGRFSNNQKVKLFIYEYKSDYSTQTYAFKDYMERVLFVDLISLTGIGPRIAMNLLDNNWEKIANYIALSDAESLSKIPYVQEKQAKLIVVNLQSKWNKIILKNKDITKSTNEISNINDVVSSLKIMGFKEKQINEAISKIDNKGNVEEMIQKSIELISKQMNENRVTTK</sequence>
<dbReference type="RefSeq" id="WP_146368218.1">
    <property type="nucleotide sequence ID" value="NZ_CP042295.1"/>
</dbReference>
<keyword evidence="1 6" id="KW-0963">Cytoplasm</keyword>
<dbReference type="InterPro" id="IPR013849">
    <property type="entry name" value="DNA_helicase_Holl-junc_RuvA_I"/>
</dbReference>
<keyword evidence="3 6" id="KW-0238">DNA-binding</keyword>
<evidence type="ECO:0000256" key="4">
    <source>
        <dbReference type="ARBA" id="ARBA00023172"/>
    </source>
</evidence>
<comment type="caution">
    <text evidence="6">Lacks conserved residue(s) required for the propagation of feature annotation.</text>
</comment>
<dbReference type="AlphaFoldDB" id="A0A5B8JWI4"/>
<dbReference type="SUPFAM" id="SSF47781">
    <property type="entry name" value="RuvA domain 2-like"/>
    <property type="match status" value="1"/>
</dbReference>
<proteinExistence type="inferred from homology"/>
<evidence type="ECO:0000259" key="7">
    <source>
        <dbReference type="Pfam" id="PF01330"/>
    </source>
</evidence>
<dbReference type="InterPro" id="IPR011114">
    <property type="entry name" value="RuvA_C"/>
</dbReference>
<evidence type="ECO:0000313" key="8">
    <source>
        <dbReference type="EMBL" id="QDY86570.1"/>
    </source>
</evidence>
<dbReference type="GO" id="GO:0006310">
    <property type="term" value="P:DNA recombination"/>
    <property type="evidence" value="ECO:0007669"/>
    <property type="project" value="UniProtKB-UniRule"/>
</dbReference>
<organism evidence="8 9">
    <name type="scientific">Mycoplasma anserisalpingitidis</name>
    <dbReference type="NCBI Taxonomy" id="519450"/>
    <lineage>
        <taxon>Bacteria</taxon>
        <taxon>Bacillati</taxon>
        <taxon>Mycoplasmatota</taxon>
        <taxon>Mollicutes</taxon>
        <taxon>Mycoplasmataceae</taxon>
        <taxon>Mycoplasma</taxon>
    </lineage>
</organism>
<dbReference type="CDD" id="cd14332">
    <property type="entry name" value="UBA_RuvA_C"/>
    <property type="match status" value="1"/>
</dbReference>
<comment type="subcellular location">
    <subcellularLocation>
        <location evidence="6">Cytoplasm</location>
    </subcellularLocation>
</comment>
<dbReference type="GO" id="GO:0005737">
    <property type="term" value="C:cytoplasm"/>
    <property type="evidence" value="ECO:0007669"/>
    <property type="project" value="UniProtKB-SubCell"/>
</dbReference>
<dbReference type="GO" id="GO:0000400">
    <property type="term" value="F:four-way junction DNA binding"/>
    <property type="evidence" value="ECO:0007669"/>
    <property type="project" value="UniProtKB-UniRule"/>
</dbReference>
<accession>A0A5B8JWI4</accession>
<comment type="subunit">
    <text evidence="6">Homotetramer. Forms an RuvA(8)-RuvB(12)-Holliday junction (HJ) complex. HJ DNA is sandwiched between 2 RuvA tetramers; dsDNA enters through RuvA and exits via RuvB. An RuvB hexamer assembles on each DNA strand where it exits the tetramer. Each RuvB hexamer is contacted by two RuvA subunits (via domain III) on 2 adjacent RuvB subunits; this complex drives branch migration. In the full resolvosome a probable DNA-RuvA(4)-RuvB(12)-RuvC(2) complex forms which resolves the HJ.</text>
</comment>
<dbReference type="Proteomes" id="UP000318927">
    <property type="component" value="Chromosome"/>
</dbReference>
<keyword evidence="9" id="KW-1185">Reference proteome</keyword>
<protein>
    <recommendedName>
        <fullName evidence="6">Holliday junction branch migration complex subunit RuvA</fullName>
    </recommendedName>
</protein>
<keyword evidence="4 6" id="KW-0233">DNA recombination</keyword>
<gene>
    <name evidence="6 8" type="primary">ruvA</name>
    <name evidence="8" type="ORF">FRW55_00050</name>
</gene>
<dbReference type="Pfam" id="PF14520">
    <property type="entry name" value="HHH_5"/>
    <property type="match status" value="1"/>
</dbReference>
<feature type="domain" description="DNA helicase Holliday junction RuvA type" evidence="7">
    <location>
        <begin position="1"/>
        <end position="58"/>
    </location>
</feature>
<reference evidence="8 9" key="1">
    <citation type="journal article" date="2019" name="Microbiol. Resour. Announc.">
        <title>Complete Genome Sequences of Three Mycoplasma anserisalpingitis (Mycoplasma sp. 1220) Strains.</title>
        <authorList>
            <person name="Grozner D."/>
            <person name="Forro B."/>
            <person name="Kovacs A.B."/>
            <person name="Marton S."/>
            <person name="Banyai K."/>
            <person name="Kreizinger Z."/>
            <person name="Sulyok K.M."/>
            <person name="Gyuranecz M."/>
        </authorList>
    </citation>
    <scope>NUCLEOTIDE SEQUENCE [LARGE SCALE GENOMIC DNA]</scope>
    <source>
        <strain evidence="8 9">ATCC:BAA-2147</strain>
    </source>
</reference>
<dbReference type="GO" id="GO:0009378">
    <property type="term" value="F:four-way junction helicase activity"/>
    <property type="evidence" value="ECO:0007669"/>
    <property type="project" value="InterPro"/>
</dbReference>
<dbReference type="InterPro" id="IPR010994">
    <property type="entry name" value="RuvA_2-like"/>
</dbReference>
<evidence type="ECO:0000313" key="9">
    <source>
        <dbReference type="Proteomes" id="UP000318927"/>
    </source>
</evidence>
<dbReference type="GO" id="GO:0006281">
    <property type="term" value="P:DNA repair"/>
    <property type="evidence" value="ECO:0007669"/>
    <property type="project" value="UniProtKB-UniRule"/>
</dbReference>
<comment type="domain">
    <text evidence="6">Has three domains with a flexible linker between the domains II and III and assumes an 'L' shape. Domain III is highly mobile and contacts RuvB.</text>
</comment>
<dbReference type="GO" id="GO:0009379">
    <property type="term" value="C:Holliday junction helicase complex"/>
    <property type="evidence" value="ECO:0007669"/>
    <property type="project" value="InterPro"/>
</dbReference>
<evidence type="ECO:0000256" key="5">
    <source>
        <dbReference type="ARBA" id="ARBA00023204"/>
    </source>
</evidence>
<comment type="similarity">
    <text evidence="6">Belongs to the RuvA family.</text>
</comment>
<dbReference type="InterPro" id="IPR000085">
    <property type="entry name" value="RuvA"/>
</dbReference>
<dbReference type="HAMAP" id="MF_00031">
    <property type="entry name" value="DNA_HJ_migration_RuvA"/>
    <property type="match status" value="1"/>
</dbReference>
<dbReference type="OrthoDB" id="5293449at2"/>
<dbReference type="NCBIfam" id="TIGR00084">
    <property type="entry name" value="ruvA"/>
    <property type="match status" value="1"/>
</dbReference>
<keyword evidence="2 6" id="KW-0227">DNA damage</keyword>
<dbReference type="Gene3D" id="1.10.150.20">
    <property type="entry name" value="5' to 3' exonuclease, C-terminal subdomain"/>
    <property type="match status" value="1"/>
</dbReference>
<dbReference type="Pfam" id="PF01330">
    <property type="entry name" value="RuvA_N"/>
    <property type="match status" value="1"/>
</dbReference>
<evidence type="ECO:0000256" key="6">
    <source>
        <dbReference type="HAMAP-Rule" id="MF_00031"/>
    </source>
</evidence>
<dbReference type="GO" id="GO:0048476">
    <property type="term" value="C:Holliday junction resolvase complex"/>
    <property type="evidence" value="ECO:0007669"/>
    <property type="project" value="UniProtKB-UniRule"/>
</dbReference>
<comment type="function">
    <text evidence="6">The RuvA-RuvB-RuvC complex processes Holliday junction (HJ) DNA during genetic recombination and DNA repair, while the RuvA-RuvB complex plays an important role in the rescue of blocked DNA replication forks via replication fork reversal (RFR). RuvA specifically binds to HJ cruciform DNA, conferring on it an open structure. The RuvB hexamer acts as an ATP-dependent pump, pulling dsDNA into and through the RuvAB complex. HJ branch migration allows RuvC to scan DNA until it finds its consensus sequence, where it cleaves and resolves the cruciform DNA.</text>
</comment>